<keyword evidence="2" id="KW-0464">Manganese</keyword>
<dbReference type="PANTHER" id="PTHR12450:SF14">
    <property type="entry name" value="GLYCOSAMINOGLYCAN XYLOSYLKINASE"/>
    <property type="match status" value="1"/>
</dbReference>
<dbReference type="PANTHER" id="PTHR12450">
    <property type="entry name" value="DENTIN MATRIX PROTEIN 4 PROTEIN FAM20"/>
    <property type="match status" value="1"/>
</dbReference>
<feature type="binding site" evidence="2">
    <location>
        <position position="165"/>
    </location>
    <ligand>
        <name>Mn(2+)</name>
        <dbReference type="ChEBI" id="CHEBI:29035"/>
    </ligand>
</feature>
<proteinExistence type="predicted"/>
<feature type="binding site" evidence="1">
    <location>
        <position position="130"/>
    </location>
    <ligand>
        <name>ATP</name>
        <dbReference type="ChEBI" id="CHEBI:30616"/>
    </ligand>
</feature>
<dbReference type="EMBL" id="OV121133">
    <property type="protein sequence ID" value="CAH0552041.1"/>
    <property type="molecule type" value="Genomic_DNA"/>
</dbReference>
<reference evidence="4" key="1">
    <citation type="submission" date="2021-12" db="EMBL/GenBank/DDBJ databases">
        <authorList>
            <person name="King R."/>
        </authorList>
    </citation>
    <scope>NUCLEOTIDE SEQUENCE</scope>
</reference>
<comment type="cofactor">
    <cofactor evidence="2">
        <name>Mn(2+)</name>
        <dbReference type="ChEBI" id="CHEBI:29035"/>
    </cofactor>
</comment>
<gene>
    <name evidence="4" type="ORF">MELIAE_LOCUS4509</name>
</gene>
<protein>
    <submittedName>
        <fullName evidence="4">Uncharacterized protein</fullName>
    </submittedName>
</protein>
<organism evidence="4 5">
    <name type="scientific">Brassicogethes aeneus</name>
    <name type="common">Rape pollen beetle</name>
    <name type="synonym">Meligethes aeneus</name>
    <dbReference type="NCBI Taxonomy" id="1431903"/>
    <lineage>
        <taxon>Eukaryota</taxon>
        <taxon>Metazoa</taxon>
        <taxon>Ecdysozoa</taxon>
        <taxon>Arthropoda</taxon>
        <taxon>Hexapoda</taxon>
        <taxon>Insecta</taxon>
        <taxon>Pterygota</taxon>
        <taxon>Neoptera</taxon>
        <taxon>Endopterygota</taxon>
        <taxon>Coleoptera</taxon>
        <taxon>Polyphaga</taxon>
        <taxon>Cucujiformia</taxon>
        <taxon>Nitidulidae</taxon>
        <taxon>Meligethinae</taxon>
        <taxon>Brassicogethes</taxon>
    </lineage>
</organism>
<dbReference type="Proteomes" id="UP001154078">
    <property type="component" value="Chromosome 2"/>
</dbReference>
<sequence>MIRKRKIVLLTVIILLLYLVTTNYILIILNKSENGLESNEVSVEKYILKKLDNLSPEYIIKPKENVVIETLIKNIKLVSKYNVKDVWSEADSWVTNSQVVNVNSSNVGNVLNALKDSKIIRADLDTRGTQLKFLLTLEGNQLVVFKPKWYEIDRIIEGPVYAGKDRYGSEILGFYLSLLFKKPLTPLSVERDISLSKDVIPVATKRLLETSFQRGNKTCVFGLLKKN</sequence>
<keyword evidence="2" id="KW-0479">Metal-binding</keyword>
<dbReference type="InterPro" id="IPR024869">
    <property type="entry name" value="FAM20"/>
</dbReference>
<keyword evidence="1" id="KW-0067">ATP-binding</keyword>
<feature type="binding site" evidence="1">
    <location>
        <position position="146"/>
    </location>
    <ligand>
        <name>ATP</name>
        <dbReference type="ChEBI" id="CHEBI:30616"/>
    </ligand>
</feature>
<keyword evidence="1" id="KW-0547">Nucleotide-binding</keyword>
<dbReference type="GO" id="GO:0046872">
    <property type="term" value="F:metal ion binding"/>
    <property type="evidence" value="ECO:0007669"/>
    <property type="project" value="UniProtKB-KW"/>
</dbReference>
<dbReference type="AlphaFoldDB" id="A0A9P0AXX9"/>
<accession>A0A9P0AXX9</accession>
<evidence type="ECO:0000256" key="3">
    <source>
        <dbReference type="SAM" id="Phobius"/>
    </source>
</evidence>
<dbReference type="GO" id="GO:0005524">
    <property type="term" value="F:ATP binding"/>
    <property type="evidence" value="ECO:0007669"/>
    <property type="project" value="UniProtKB-KW"/>
</dbReference>
<keyword evidence="3" id="KW-0812">Transmembrane</keyword>
<evidence type="ECO:0000313" key="5">
    <source>
        <dbReference type="Proteomes" id="UP001154078"/>
    </source>
</evidence>
<evidence type="ECO:0000256" key="2">
    <source>
        <dbReference type="PIRSR" id="PIRSR624869-3"/>
    </source>
</evidence>
<keyword evidence="3" id="KW-0472">Membrane</keyword>
<feature type="transmembrane region" description="Helical" evidence="3">
    <location>
        <begin position="7"/>
        <end position="29"/>
    </location>
</feature>
<name>A0A9P0AXX9_BRAAE</name>
<evidence type="ECO:0000313" key="4">
    <source>
        <dbReference type="EMBL" id="CAH0552041.1"/>
    </source>
</evidence>
<dbReference type="GO" id="GO:0016773">
    <property type="term" value="F:phosphotransferase activity, alcohol group as acceptor"/>
    <property type="evidence" value="ECO:0007669"/>
    <property type="project" value="TreeGrafter"/>
</dbReference>
<dbReference type="GO" id="GO:0005794">
    <property type="term" value="C:Golgi apparatus"/>
    <property type="evidence" value="ECO:0007669"/>
    <property type="project" value="TreeGrafter"/>
</dbReference>
<keyword evidence="3" id="KW-1133">Transmembrane helix</keyword>
<evidence type="ECO:0000256" key="1">
    <source>
        <dbReference type="PIRSR" id="PIRSR624869-2"/>
    </source>
</evidence>
<keyword evidence="5" id="KW-1185">Reference proteome</keyword>